<dbReference type="InterPro" id="IPR050360">
    <property type="entry name" value="MFS_Sugar_Transporters"/>
</dbReference>
<dbReference type="CDD" id="cd17356">
    <property type="entry name" value="MFS_HXT"/>
    <property type="match status" value="1"/>
</dbReference>
<evidence type="ECO:0000256" key="2">
    <source>
        <dbReference type="ARBA" id="ARBA00010992"/>
    </source>
</evidence>
<reference evidence="14 16" key="2">
    <citation type="journal article" date="2018" name="Elife">
        <title>Functional genomics of lipid metabolism in the oleaginous yeast Rhodosporidium toruloides.</title>
        <authorList>
            <person name="Coradetti S.T."/>
            <person name="Pinel D."/>
            <person name="Geiselman G."/>
            <person name="Ito M."/>
            <person name="Mondo S."/>
            <person name="Reilly M.C."/>
            <person name="Cheng Y.F."/>
            <person name="Bauer S."/>
            <person name="Grigoriev I."/>
            <person name="Gladden J.M."/>
            <person name="Simmons B.A."/>
            <person name="Brem R."/>
            <person name="Arkin A.P."/>
            <person name="Skerker J.M."/>
        </authorList>
    </citation>
    <scope>NUCLEOTIDE SEQUENCE [LARGE SCALE GENOMIC DNA]</scope>
    <source>
        <strain evidence="14 16">NBRC 0880</strain>
    </source>
</reference>
<dbReference type="GO" id="GO:0005536">
    <property type="term" value="F:D-glucose binding"/>
    <property type="evidence" value="ECO:0007669"/>
    <property type="project" value="UniProtKB-ARBA"/>
</dbReference>
<dbReference type="EMBL" id="LCTV02000002">
    <property type="protein sequence ID" value="PRQ76506.1"/>
    <property type="molecule type" value="Genomic_DNA"/>
</dbReference>
<evidence type="ECO:0000256" key="1">
    <source>
        <dbReference type="ARBA" id="ARBA00004141"/>
    </source>
</evidence>
<feature type="region of interest" description="Disordered" evidence="10">
    <location>
        <begin position="511"/>
        <end position="532"/>
    </location>
</feature>
<dbReference type="InterPro" id="IPR005828">
    <property type="entry name" value="MFS_sugar_transport-like"/>
</dbReference>
<dbReference type="Pfam" id="PF00083">
    <property type="entry name" value="Sugar_tr"/>
    <property type="match status" value="1"/>
</dbReference>
<feature type="compositionally biased region" description="Basic and acidic residues" evidence="10">
    <location>
        <begin position="517"/>
        <end position="532"/>
    </location>
</feature>
<feature type="transmembrane region" description="Helical" evidence="11">
    <location>
        <begin position="12"/>
        <end position="33"/>
    </location>
</feature>
<feature type="transmembrane region" description="Helical" evidence="11">
    <location>
        <begin position="375"/>
        <end position="399"/>
    </location>
</feature>
<dbReference type="GO" id="GO:0005886">
    <property type="term" value="C:plasma membrane"/>
    <property type="evidence" value="ECO:0007669"/>
    <property type="project" value="UniProtKB-ARBA"/>
</dbReference>
<feature type="transmembrane region" description="Helical" evidence="11">
    <location>
        <begin position="98"/>
        <end position="117"/>
    </location>
</feature>
<dbReference type="NCBIfam" id="TIGR00879">
    <property type="entry name" value="SP"/>
    <property type="match status" value="1"/>
</dbReference>
<dbReference type="PRINTS" id="PR00171">
    <property type="entry name" value="SUGRTRNSPORT"/>
</dbReference>
<keyword evidence="4 11" id="KW-0812">Transmembrane</keyword>
<comment type="similarity">
    <text evidence="2 9">Belongs to the major facilitator superfamily. Sugar transporter (TC 2.A.1.1) family.</text>
</comment>
<feature type="transmembrane region" description="Helical" evidence="11">
    <location>
        <begin position="411"/>
        <end position="428"/>
    </location>
</feature>
<name>A0A0K3CCU2_RHOTO</name>
<evidence type="ECO:0000256" key="8">
    <source>
        <dbReference type="ARBA" id="ARBA00049119"/>
    </source>
</evidence>
<dbReference type="OMA" id="EGTTIPW"/>
<dbReference type="InterPro" id="IPR020846">
    <property type="entry name" value="MFS_dom"/>
</dbReference>
<evidence type="ECO:0000256" key="4">
    <source>
        <dbReference type="ARBA" id="ARBA00022692"/>
    </source>
</evidence>
<dbReference type="PANTHER" id="PTHR48022:SF17">
    <property type="entry name" value="HEXOSE TRANSPORTER"/>
    <property type="match status" value="1"/>
</dbReference>
<evidence type="ECO:0000256" key="9">
    <source>
        <dbReference type="RuleBase" id="RU003346"/>
    </source>
</evidence>
<dbReference type="PROSITE" id="PS00217">
    <property type="entry name" value="SUGAR_TRANSPORT_2"/>
    <property type="match status" value="1"/>
</dbReference>
<evidence type="ECO:0000256" key="7">
    <source>
        <dbReference type="ARBA" id="ARBA00023180"/>
    </source>
</evidence>
<feature type="transmembrane region" description="Helical" evidence="11">
    <location>
        <begin position="188"/>
        <end position="209"/>
    </location>
</feature>
<accession>A0A0K3CCU2</accession>
<dbReference type="InterPro" id="IPR005829">
    <property type="entry name" value="Sugar_transporter_CS"/>
</dbReference>
<protein>
    <submittedName>
        <fullName evidence="13">BY PROTMAP: gi|472586493|gb|EMS24012.1| MFS monosaccharide transporter [Rhodosporidium toruloides NP11] gi|647397897|emb|CDR41299.1| RHTO0S06e00452g1_1 [Rhodosporidium toruloides]</fullName>
    </submittedName>
    <submittedName>
        <fullName evidence="14">General substrate transporter</fullName>
    </submittedName>
</protein>
<evidence type="ECO:0000256" key="5">
    <source>
        <dbReference type="ARBA" id="ARBA00022989"/>
    </source>
</evidence>
<evidence type="ECO:0000313" key="16">
    <source>
        <dbReference type="Proteomes" id="UP000239560"/>
    </source>
</evidence>
<evidence type="ECO:0000313" key="14">
    <source>
        <dbReference type="EMBL" id="PRQ76506.1"/>
    </source>
</evidence>
<comment type="subcellular location">
    <subcellularLocation>
        <location evidence="1">Membrane</location>
        <topology evidence="1">Multi-pass membrane protein</topology>
    </subcellularLocation>
</comment>
<dbReference type="FunFam" id="1.20.1250.20:FF:000115">
    <property type="entry name" value="High-affinity glucose transporter"/>
    <property type="match status" value="1"/>
</dbReference>
<evidence type="ECO:0000256" key="11">
    <source>
        <dbReference type="SAM" id="Phobius"/>
    </source>
</evidence>
<keyword evidence="15" id="KW-1185">Reference proteome</keyword>
<feature type="domain" description="Major facilitator superfamily (MFS) profile" evidence="12">
    <location>
        <begin position="20"/>
        <end position="470"/>
    </location>
</feature>
<dbReference type="InterPro" id="IPR036259">
    <property type="entry name" value="MFS_trans_sf"/>
</dbReference>
<proteinExistence type="inferred from homology"/>
<feature type="transmembrane region" description="Helical" evidence="11">
    <location>
        <begin position="71"/>
        <end position="91"/>
    </location>
</feature>
<feature type="transmembrane region" description="Helical" evidence="11">
    <location>
        <begin position="343"/>
        <end position="363"/>
    </location>
</feature>
<organism evidence="13 15">
    <name type="scientific">Rhodotorula toruloides</name>
    <name type="common">Yeast</name>
    <name type="synonym">Rhodosporidium toruloides</name>
    <dbReference type="NCBI Taxonomy" id="5286"/>
    <lineage>
        <taxon>Eukaryota</taxon>
        <taxon>Fungi</taxon>
        <taxon>Dikarya</taxon>
        <taxon>Basidiomycota</taxon>
        <taxon>Pucciniomycotina</taxon>
        <taxon>Microbotryomycetes</taxon>
        <taxon>Sporidiobolales</taxon>
        <taxon>Sporidiobolaceae</taxon>
        <taxon>Rhodotorula</taxon>
    </lineage>
</organism>
<feature type="transmembrane region" description="Helical" evidence="11">
    <location>
        <begin position="156"/>
        <end position="176"/>
    </location>
</feature>
<keyword evidence="7" id="KW-0325">Glycoprotein</keyword>
<dbReference type="Proteomes" id="UP000239560">
    <property type="component" value="Unassembled WGS sequence"/>
</dbReference>
<keyword evidence="3 9" id="KW-0813">Transport</keyword>
<dbReference type="Gene3D" id="1.20.1250.20">
    <property type="entry name" value="MFS general substrate transporter like domains"/>
    <property type="match status" value="1"/>
</dbReference>
<evidence type="ECO:0000256" key="10">
    <source>
        <dbReference type="SAM" id="MobiDB-lite"/>
    </source>
</evidence>
<comment type="catalytic activity">
    <reaction evidence="8">
        <text>myo-inositol(out) + H(+)(out) = myo-inositol(in) + H(+)(in)</text>
        <dbReference type="Rhea" id="RHEA:60364"/>
        <dbReference type="ChEBI" id="CHEBI:15378"/>
        <dbReference type="ChEBI" id="CHEBI:17268"/>
    </reaction>
</comment>
<dbReference type="EMBL" id="CWKI01000002">
    <property type="protein sequence ID" value="CTR04986.1"/>
    <property type="molecule type" value="Genomic_DNA"/>
</dbReference>
<reference evidence="13 15" key="1">
    <citation type="submission" date="2015-07" db="EMBL/GenBank/DDBJ databases">
        <authorList>
            <person name="Cajimat M.N.B."/>
            <person name="Milazzo M.L."/>
            <person name="Fulhorst C.F."/>
        </authorList>
    </citation>
    <scope>NUCLEOTIDE SEQUENCE [LARGE SCALE GENOMIC DNA]</scope>
    <source>
        <strain evidence="13">Single colony</strain>
    </source>
</reference>
<dbReference type="SUPFAM" id="SSF103473">
    <property type="entry name" value="MFS general substrate transporter"/>
    <property type="match status" value="1"/>
</dbReference>
<sequence length="532" mass="57327">MVTSGVPVPTGQIRPLAVAMASFAAFGGFLYGYDTGYIAGVKEMNTWLRIFGDGAPDANGVPTLSSGRDSLVTSILSAGTFFGALGAYPVGDTLGRRFGICAYLILFCIGVACQTGAKNIATFVVGRVFAGLGVGGTSCLVPMYQAECAPKSIRGAIVSGYQWMITIGLLIAAVVVNGTKNRSSAAAYQIPIGLQFIWAFILAAGLLVLPESPRWLLLKDKEEKARKALARILSRDPDSQEVNEELAEIAANLHHERSIGQTSWLACFSNGEGKNGQRAWTGIGLQALQQLSGINFIFYYGTTFFRRSGINNPFIITIATNVVNVGATIPGILAVDRVGRRSLLLYGAAAMCVCHFIVAGTGVGVSADNKAGQKVLIAFVCIFIAHFAATWGPFAWVVTSEIYPLSIRGKCMAMSTASNWLWNFGIGYATPYLVDNKPGSAGLGSNVFWIWGGACVLCFIFTFFFIYETKGLALEQVDILYRNSNALHSNKFRKQILDENLHDEDKEAYYAGAQKNPVEKGEHKEDAVMRDL</sequence>
<keyword evidence="5 11" id="KW-1133">Transmembrane helix</keyword>
<evidence type="ECO:0000256" key="3">
    <source>
        <dbReference type="ARBA" id="ARBA00022448"/>
    </source>
</evidence>
<keyword evidence="6 11" id="KW-0472">Membrane</keyword>
<dbReference type="GO" id="GO:0005351">
    <property type="term" value="F:carbohydrate:proton symporter activity"/>
    <property type="evidence" value="ECO:0007669"/>
    <property type="project" value="TreeGrafter"/>
</dbReference>
<evidence type="ECO:0000313" key="13">
    <source>
        <dbReference type="EMBL" id="CTR04986.1"/>
    </source>
</evidence>
<feature type="transmembrane region" description="Helical" evidence="11">
    <location>
        <begin position="123"/>
        <end position="144"/>
    </location>
</feature>
<dbReference type="Proteomes" id="UP000199069">
    <property type="component" value="Unassembled WGS sequence"/>
</dbReference>
<evidence type="ECO:0000313" key="15">
    <source>
        <dbReference type="Proteomes" id="UP000199069"/>
    </source>
</evidence>
<dbReference type="PANTHER" id="PTHR48022">
    <property type="entry name" value="PLASTIDIC GLUCOSE TRANSPORTER 4"/>
    <property type="match status" value="1"/>
</dbReference>
<dbReference type="AlphaFoldDB" id="A0A0K3CCU2"/>
<gene>
    <name evidence="13" type="primary">FGENESH: predicted gene_2.16</name>
    <name evidence="14" type="ORF">AAT19DRAFT_11924</name>
    <name evidence="13" type="ORF">BN2166_0008470</name>
</gene>
<feature type="transmembrane region" description="Helical" evidence="11">
    <location>
        <begin position="448"/>
        <end position="467"/>
    </location>
</feature>
<evidence type="ECO:0000259" key="12">
    <source>
        <dbReference type="PROSITE" id="PS50850"/>
    </source>
</evidence>
<evidence type="ECO:0000256" key="6">
    <source>
        <dbReference type="ARBA" id="ARBA00023136"/>
    </source>
</evidence>
<dbReference type="GO" id="GO:0010255">
    <property type="term" value="P:glucose mediated signaling pathway"/>
    <property type="evidence" value="ECO:0007669"/>
    <property type="project" value="UniProtKB-ARBA"/>
</dbReference>
<dbReference type="PROSITE" id="PS50850">
    <property type="entry name" value="MFS"/>
    <property type="match status" value="1"/>
</dbReference>
<dbReference type="InterPro" id="IPR003663">
    <property type="entry name" value="Sugar/inositol_transpt"/>
</dbReference>
<dbReference type="OrthoDB" id="6612291at2759"/>
<dbReference type="PROSITE" id="PS00216">
    <property type="entry name" value="SUGAR_TRANSPORT_1"/>
    <property type="match status" value="1"/>
</dbReference>